<dbReference type="InterPro" id="IPR036047">
    <property type="entry name" value="F-box-like_dom_sf"/>
</dbReference>
<dbReference type="PANTHER" id="PTHR19855">
    <property type="entry name" value="WD40 REPEAT PROTEIN 12, 37"/>
    <property type="match status" value="1"/>
</dbReference>
<dbReference type="SUPFAM" id="SSF50998">
    <property type="entry name" value="Quinoprotein alcohol dehydrogenase-like"/>
    <property type="match status" value="1"/>
</dbReference>
<sequence>MSSGSPPQRHGKGGGEEGASASRLGGRRTDYPSSSRQRSADVVWPEHFVESVAAHVADDAARSSGRLFAAPAVVAMFQHTRSPSSLRAIALPEIETTICCSRRIPILSSHLHSAGRVYPFVSWKAMITIVIITNEKWTEIGHSFGTVYMRCSLHFWPVNSAIRGWLGLASVLRACVGRSSDATELSMRDDGAVELRCFEGWVNSVLLRHSDKELQRGIHGVCPTWRAIAGSEFLWQVLCRRIWFRHRRSLPSWREEYIHFHRTAANFRAGRYVYSSLLPPSDDLSCRRLALSDRHLAAGFLDGSVRLYDVPSGRLLATFRADPHRDRLGRFSQAISGLVLLDDRLAFASQDGDVHVAELGSSGAPPRRALAGNLVVDGTMVDFTGNARWWVGLFAGAPGHSWHVWDVATELLVFVGGGLMDHAAVVGWHMLTDVLKPVVGRARILEQGVVVGCTVSSMEVLDLNGVTGTILNQSEHRHGALVGSFDACHGRVLVVDSRGVAEVREAPALTDVSRFTAFRRSELQQGGPSLEGCMNWGYALVCTSRGVQVWDFITGRYLYIFRQRIGIASAMVASNRYVVAWTNDTGLHLWDFGAL</sequence>
<dbReference type="Gene3D" id="2.130.10.10">
    <property type="entry name" value="YVTN repeat-like/Quinoprotein amine dehydrogenase"/>
    <property type="match status" value="1"/>
</dbReference>
<dbReference type="InterPro" id="IPR011047">
    <property type="entry name" value="Quinoprotein_ADH-like_sf"/>
</dbReference>
<gene>
    <name evidence="2" type="ORF">ZIOFF_002564</name>
</gene>
<dbReference type="AlphaFoldDB" id="A0A8J5IM33"/>
<dbReference type="InterPro" id="IPR015943">
    <property type="entry name" value="WD40/YVTN_repeat-like_dom_sf"/>
</dbReference>
<protein>
    <recommendedName>
        <fullName evidence="4">Transcriptional regulator STERILE APETALA</fullName>
    </recommendedName>
</protein>
<evidence type="ECO:0000313" key="2">
    <source>
        <dbReference type="EMBL" id="KAG6537470.1"/>
    </source>
</evidence>
<organism evidence="2 3">
    <name type="scientific">Zingiber officinale</name>
    <name type="common">Ginger</name>
    <name type="synonym">Amomum zingiber</name>
    <dbReference type="NCBI Taxonomy" id="94328"/>
    <lineage>
        <taxon>Eukaryota</taxon>
        <taxon>Viridiplantae</taxon>
        <taxon>Streptophyta</taxon>
        <taxon>Embryophyta</taxon>
        <taxon>Tracheophyta</taxon>
        <taxon>Spermatophyta</taxon>
        <taxon>Magnoliopsida</taxon>
        <taxon>Liliopsida</taxon>
        <taxon>Zingiberales</taxon>
        <taxon>Zingiberaceae</taxon>
        <taxon>Zingiber</taxon>
    </lineage>
</organism>
<evidence type="ECO:0008006" key="4">
    <source>
        <dbReference type="Google" id="ProtNLM"/>
    </source>
</evidence>
<feature type="region of interest" description="Disordered" evidence="1">
    <location>
        <begin position="1"/>
        <end position="38"/>
    </location>
</feature>
<reference evidence="2 3" key="1">
    <citation type="submission" date="2020-08" db="EMBL/GenBank/DDBJ databases">
        <title>Plant Genome Project.</title>
        <authorList>
            <person name="Zhang R.-G."/>
        </authorList>
    </citation>
    <scope>NUCLEOTIDE SEQUENCE [LARGE SCALE GENOMIC DNA]</scope>
    <source>
        <tissue evidence="2">Rhizome</tissue>
    </source>
</reference>
<dbReference type="EMBL" id="JACMSC010000001">
    <property type="protein sequence ID" value="KAG6537470.1"/>
    <property type="molecule type" value="Genomic_DNA"/>
</dbReference>
<dbReference type="PANTHER" id="PTHR19855:SF31">
    <property type="entry name" value="TRANSCRIPTIONAL REGULATOR STERILE APETALA"/>
    <property type="match status" value="1"/>
</dbReference>
<dbReference type="SUPFAM" id="SSF81383">
    <property type="entry name" value="F-box domain"/>
    <property type="match status" value="1"/>
</dbReference>
<name>A0A8J5IM33_ZINOF</name>
<evidence type="ECO:0000256" key="1">
    <source>
        <dbReference type="SAM" id="MobiDB-lite"/>
    </source>
</evidence>
<dbReference type="Proteomes" id="UP000734854">
    <property type="component" value="Unassembled WGS sequence"/>
</dbReference>
<evidence type="ECO:0000313" key="3">
    <source>
        <dbReference type="Proteomes" id="UP000734854"/>
    </source>
</evidence>
<accession>A0A8J5IM33</accession>
<keyword evidence="3" id="KW-1185">Reference proteome</keyword>
<comment type="caution">
    <text evidence="2">The sequence shown here is derived from an EMBL/GenBank/DDBJ whole genome shotgun (WGS) entry which is preliminary data.</text>
</comment>
<proteinExistence type="predicted"/>